<evidence type="ECO:0000256" key="9">
    <source>
        <dbReference type="ARBA" id="ARBA00037230"/>
    </source>
</evidence>
<dbReference type="PANTHER" id="PTHR43653">
    <property type="entry name" value="CYTOCHROME C ASSEMBLY PROTEIN-RELATED"/>
    <property type="match status" value="1"/>
</dbReference>
<dbReference type="GO" id="GO:0017004">
    <property type="term" value="P:cytochrome complex assembly"/>
    <property type="evidence" value="ECO:0007669"/>
    <property type="project" value="UniProtKB-KW"/>
</dbReference>
<evidence type="ECO:0000313" key="10">
    <source>
        <dbReference type="EMBL" id="BBU70026.1"/>
    </source>
</evidence>
<evidence type="ECO:0000256" key="8">
    <source>
        <dbReference type="ARBA" id="ARBA00023136"/>
    </source>
</evidence>
<evidence type="ECO:0000256" key="5">
    <source>
        <dbReference type="ARBA" id="ARBA00022692"/>
    </source>
</evidence>
<dbReference type="PANTHER" id="PTHR43653:SF1">
    <property type="entry name" value="CYTOCHROME C-TYPE BIOGENESIS PROTEIN CCMF"/>
    <property type="match status" value="1"/>
</dbReference>
<keyword evidence="3" id="KW-1003">Cell membrane</keyword>
<keyword evidence="7" id="KW-1133">Transmembrane helix</keyword>
<gene>
    <name evidence="10" type="primary">ccmF</name>
    <name evidence="10" type="ORF">ICHIAU1_23090</name>
</gene>
<dbReference type="GO" id="GO:0005886">
    <property type="term" value="C:plasma membrane"/>
    <property type="evidence" value="ECO:0007669"/>
    <property type="project" value="UniProtKB-SubCell"/>
</dbReference>
<dbReference type="InterPro" id="IPR003568">
    <property type="entry name" value="Cyt_c_biogenesis_CcmF"/>
</dbReference>
<evidence type="ECO:0000256" key="7">
    <source>
        <dbReference type="ARBA" id="ARBA00022989"/>
    </source>
</evidence>
<dbReference type="GO" id="GO:0020037">
    <property type="term" value="F:heme binding"/>
    <property type="evidence" value="ECO:0007669"/>
    <property type="project" value="InterPro"/>
</dbReference>
<name>A0A679I778_9RHOO</name>
<evidence type="ECO:0000256" key="4">
    <source>
        <dbReference type="ARBA" id="ARBA00022519"/>
    </source>
</evidence>
<dbReference type="OrthoDB" id="9761451at2"/>
<reference evidence="11" key="1">
    <citation type="submission" date="2020-01" db="EMBL/GenBank/DDBJ databases">
        <title>Phosphoaccumulans saitamaens gen. nov., sp. nov., a polyphosphate accumulating bacterium isolated from surface river water.</title>
        <authorList>
            <person name="Watanabe K."/>
            <person name="Suda W."/>
        </authorList>
    </citation>
    <scope>NUCLEOTIDE SEQUENCE [LARGE SCALE GENOMIC DNA]</scope>
    <source>
        <strain evidence="11">ICHIAU1</strain>
    </source>
</reference>
<evidence type="ECO:0000256" key="3">
    <source>
        <dbReference type="ARBA" id="ARBA00022475"/>
    </source>
</evidence>
<protein>
    <submittedName>
        <fullName evidence="10">C-type cytochrome biogenesis protein CcmF</fullName>
    </submittedName>
</protein>
<dbReference type="Proteomes" id="UP000463961">
    <property type="component" value="Chromosome"/>
</dbReference>
<evidence type="ECO:0000256" key="6">
    <source>
        <dbReference type="ARBA" id="ARBA00022748"/>
    </source>
</evidence>
<keyword evidence="6" id="KW-0201">Cytochrome c-type biogenesis</keyword>
<dbReference type="InterPro" id="IPR032523">
    <property type="entry name" value="CcmF_C"/>
</dbReference>
<dbReference type="NCBIfam" id="NF007691">
    <property type="entry name" value="PRK10369.1"/>
    <property type="match status" value="1"/>
</dbReference>
<sequence>MIPELGQLALSLSLFVSFSLAVLGLAGPQLGVPLWVRLARPLALTLFSLLAAAFFCLTWSFVTNDFSVAYVAGHSNTQLPLEYRFGAVWGGHEGSLLLWVFMLTAWTGAVAIFSRTLPVEMVSRVLGVLGLVSFGFILFILFTSNPFTRLLPAVMEGRDLNPLLQDPGLVYHPPMLYMGYVGFSVAFAFAIAALLAGRLDVSWARWSRPWTLAAWVFLTIGIALGSNWAYYELGWGGWWFWDPVENASFMPWLVGTALIHSLAVSEKRGSFKNWTVLLAIGAFSLSLLGTFIVRSGVLTSVHAFAADPARGVFILVFLAIVVGGSLALFAWRAPTVGRGGAFALVSRETFLLINNVLLLAGTGAVLLGTVYPMVIDALNLGKLSVGPPYFNAVFVPIMLPLLLVLPFGPMARWKQDQLVPLIQSLKVEAVLAVLAAIVLPLLMGSWRPMVAIGAGLAVWVMAAVVRQVIVRVKTSWPPRAFWGMQLAHLGLAVFVVGVTFVSSYQVERDVSMAPGDTVSIQNIRLTLQGVTPVKGPNYEGARGQVTYGPLDQPAQISGTLYTEKRTYFSSTMPMTEVGIDSSLTRDLYVSMGEPTGNNAWAVRVYYKPFVSWIWAGCALMALGGIFAASDRRYRSRKSSADHESGLTDEKVAA</sequence>
<dbReference type="Pfam" id="PF01578">
    <property type="entry name" value="Cytochrom_C_asm"/>
    <property type="match status" value="1"/>
</dbReference>
<dbReference type="PRINTS" id="PR01411">
    <property type="entry name" value="CCMFBIOGNSIS"/>
</dbReference>
<keyword evidence="4" id="KW-0997">Cell inner membrane</keyword>
<proteinExistence type="inferred from homology"/>
<dbReference type="PRINTS" id="PR01410">
    <property type="entry name" value="CCBIOGENESIS"/>
</dbReference>
<evidence type="ECO:0000313" key="11">
    <source>
        <dbReference type="Proteomes" id="UP000463961"/>
    </source>
</evidence>
<keyword evidence="8" id="KW-0472">Membrane</keyword>
<evidence type="ECO:0000256" key="2">
    <source>
        <dbReference type="ARBA" id="ARBA00009186"/>
    </source>
</evidence>
<evidence type="ECO:0000256" key="1">
    <source>
        <dbReference type="ARBA" id="ARBA00004429"/>
    </source>
</evidence>
<organism evidence="10 11">
    <name type="scientific">Fluviibacter phosphoraccumulans</name>
    <dbReference type="NCBI Taxonomy" id="1751046"/>
    <lineage>
        <taxon>Bacteria</taxon>
        <taxon>Pseudomonadati</taxon>
        <taxon>Pseudomonadota</taxon>
        <taxon>Betaproteobacteria</taxon>
        <taxon>Rhodocyclales</taxon>
        <taxon>Fluviibacteraceae</taxon>
        <taxon>Fluviibacter</taxon>
    </lineage>
</organism>
<comment type="subcellular location">
    <subcellularLocation>
        <location evidence="1">Cell inner membrane</location>
        <topology evidence="1">Multi-pass membrane protein</topology>
    </subcellularLocation>
</comment>
<accession>A0A679I778</accession>
<comment type="function">
    <text evidence="9">Required for the biogenesis of c-type cytochromes. Possible subunit of a heme lyase.</text>
</comment>
<dbReference type="NCBIfam" id="TIGR00353">
    <property type="entry name" value="nrfE"/>
    <property type="match status" value="1"/>
</dbReference>
<dbReference type="AlphaFoldDB" id="A0A679I778"/>
<dbReference type="InterPro" id="IPR002541">
    <property type="entry name" value="Cyt_c_assembly"/>
</dbReference>
<comment type="similarity">
    <text evidence="2">Belongs to the CcmF/CycK/Ccl1/NrfE/CcsA family.</text>
</comment>
<dbReference type="InterPro" id="IPR003567">
    <property type="entry name" value="Cyt_c_biogenesis"/>
</dbReference>
<keyword evidence="5" id="KW-0812">Transmembrane</keyword>
<dbReference type="RefSeq" id="WP_162049337.1">
    <property type="nucleotide sequence ID" value="NZ_AP019011.1"/>
</dbReference>
<dbReference type="Pfam" id="PF16327">
    <property type="entry name" value="CcmF_C"/>
    <property type="match status" value="1"/>
</dbReference>
<dbReference type="EMBL" id="AP022345">
    <property type="protein sequence ID" value="BBU70026.1"/>
    <property type="molecule type" value="Genomic_DNA"/>
</dbReference>
<keyword evidence="11" id="KW-1185">Reference proteome</keyword>
<dbReference type="GO" id="GO:0015232">
    <property type="term" value="F:heme transmembrane transporter activity"/>
    <property type="evidence" value="ECO:0007669"/>
    <property type="project" value="InterPro"/>
</dbReference>